<sequence length="74" mass="8441">MCWIIGERLLSCLCRRGLVPPTLGGQASMNRSQGISVMNFFFFAKRGTWHQGPIARKHQSPWHPTHSILPRDPK</sequence>
<organism evidence="2 3">
    <name type="scientific">Piliocolobus tephrosceles</name>
    <name type="common">Ugandan red Colobus</name>
    <dbReference type="NCBI Taxonomy" id="591936"/>
    <lineage>
        <taxon>Eukaryota</taxon>
        <taxon>Metazoa</taxon>
        <taxon>Chordata</taxon>
        <taxon>Craniata</taxon>
        <taxon>Vertebrata</taxon>
        <taxon>Euteleostomi</taxon>
        <taxon>Mammalia</taxon>
        <taxon>Eutheria</taxon>
        <taxon>Euarchontoglires</taxon>
        <taxon>Primates</taxon>
        <taxon>Haplorrhini</taxon>
        <taxon>Catarrhini</taxon>
        <taxon>Cercopithecidae</taxon>
        <taxon>Colobinae</taxon>
        <taxon>Piliocolobus</taxon>
    </lineage>
</organism>
<evidence type="ECO:0000256" key="1">
    <source>
        <dbReference type="SAM" id="MobiDB-lite"/>
    </source>
</evidence>
<proteinExistence type="predicted"/>
<feature type="region of interest" description="Disordered" evidence="1">
    <location>
        <begin position="54"/>
        <end position="74"/>
    </location>
</feature>
<protein>
    <submittedName>
        <fullName evidence="2">Uncharacterized protein</fullName>
    </submittedName>
</protein>
<dbReference type="Proteomes" id="UP000694416">
    <property type="component" value="Unplaced"/>
</dbReference>
<reference evidence="2" key="1">
    <citation type="submission" date="2025-08" db="UniProtKB">
        <authorList>
            <consortium name="Ensembl"/>
        </authorList>
    </citation>
    <scope>IDENTIFICATION</scope>
</reference>
<evidence type="ECO:0000313" key="3">
    <source>
        <dbReference type="Proteomes" id="UP000694416"/>
    </source>
</evidence>
<evidence type="ECO:0000313" key="2">
    <source>
        <dbReference type="Ensembl" id="ENSPTEP00000018501.1"/>
    </source>
</evidence>
<name>A0A8C9HG36_9PRIM</name>
<accession>A0A8C9HG36</accession>
<dbReference type="Ensembl" id="ENSPTET00000027116.1">
    <property type="protein sequence ID" value="ENSPTEP00000018501.1"/>
    <property type="gene ID" value="ENSPTEG00000019923.1"/>
</dbReference>
<keyword evidence="3" id="KW-1185">Reference proteome</keyword>
<dbReference type="AlphaFoldDB" id="A0A8C9HG36"/>
<reference evidence="2" key="2">
    <citation type="submission" date="2025-09" db="UniProtKB">
        <authorList>
            <consortium name="Ensembl"/>
        </authorList>
    </citation>
    <scope>IDENTIFICATION</scope>
</reference>